<dbReference type="Pfam" id="PF01323">
    <property type="entry name" value="DSBA"/>
    <property type="match status" value="1"/>
</dbReference>
<dbReference type="CDD" id="cd03024">
    <property type="entry name" value="DsbA_FrnE"/>
    <property type="match status" value="1"/>
</dbReference>
<dbReference type="SUPFAM" id="SSF52833">
    <property type="entry name" value="Thioredoxin-like"/>
    <property type="match status" value="1"/>
</dbReference>
<dbReference type="Proteomes" id="UP001356095">
    <property type="component" value="Unassembled WGS sequence"/>
</dbReference>
<comment type="caution">
    <text evidence="2">The sequence shown here is derived from an EMBL/GenBank/DDBJ whole genome shotgun (WGS) entry which is preliminary data.</text>
</comment>
<name>A0ABU7K3Q6_9ACTN</name>
<evidence type="ECO:0000313" key="3">
    <source>
        <dbReference type="Proteomes" id="UP001356095"/>
    </source>
</evidence>
<feature type="domain" description="DSBA-like thioredoxin" evidence="1">
    <location>
        <begin position="2"/>
        <end position="204"/>
    </location>
</feature>
<dbReference type="Gene3D" id="3.40.30.10">
    <property type="entry name" value="Glutaredoxin"/>
    <property type="match status" value="1"/>
</dbReference>
<dbReference type="PANTHER" id="PTHR13887">
    <property type="entry name" value="GLUTATHIONE S-TRANSFERASE KAPPA"/>
    <property type="match status" value="1"/>
</dbReference>
<evidence type="ECO:0000259" key="1">
    <source>
        <dbReference type="Pfam" id="PF01323"/>
    </source>
</evidence>
<dbReference type="EMBL" id="JAUZMY010000005">
    <property type="protein sequence ID" value="MEE2036883.1"/>
    <property type="molecule type" value="Genomic_DNA"/>
</dbReference>
<proteinExistence type="predicted"/>
<protein>
    <submittedName>
        <fullName evidence="2">DsbA family oxidoreductase</fullName>
    </submittedName>
</protein>
<dbReference type="InterPro" id="IPR001853">
    <property type="entry name" value="DSBA-like_thioredoxin_dom"/>
</dbReference>
<sequence>MQVEVWSDIVCPWCYIGKRRFEKALEQFEHADRVEVVWRSFQLDPSYPQGRSQPVYDALASKMGTTRDQARAMTDQVKKVAADEGLEYDFANGVMVNTFDVHRLVHLAQSRGLGTRAHEAFMHAQLVQARDLSDIDTLVEVAAEIGLDPEEARRVLEGDDYAEDVREDGATAQRLGGNGVPFFVIDRAFGVSGAQPVEVFVAALEKAHQAAQA</sequence>
<reference evidence="2 3" key="1">
    <citation type="submission" date="2023-08" db="EMBL/GenBank/DDBJ databases">
        <authorList>
            <person name="Girao M."/>
            <person name="Carvalho M.F."/>
        </authorList>
    </citation>
    <scope>NUCLEOTIDE SEQUENCE [LARGE SCALE GENOMIC DNA]</scope>
    <source>
        <strain evidence="2 3">CT-R113</strain>
    </source>
</reference>
<dbReference type="RefSeq" id="WP_330090688.1">
    <property type="nucleotide sequence ID" value="NZ_JAUZMY010000005.1"/>
</dbReference>
<gene>
    <name evidence="2" type="ORF">Q8791_06585</name>
</gene>
<evidence type="ECO:0000313" key="2">
    <source>
        <dbReference type="EMBL" id="MEE2036883.1"/>
    </source>
</evidence>
<keyword evidence="3" id="KW-1185">Reference proteome</keyword>
<dbReference type="PANTHER" id="PTHR13887:SF41">
    <property type="entry name" value="THIOREDOXIN SUPERFAMILY PROTEIN"/>
    <property type="match status" value="1"/>
</dbReference>
<organism evidence="2 3">
    <name type="scientific">Nocardiopsis codii</name>
    <dbReference type="NCBI Taxonomy" id="3065942"/>
    <lineage>
        <taxon>Bacteria</taxon>
        <taxon>Bacillati</taxon>
        <taxon>Actinomycetota</taxon>
        <taxon>Actinomycetes</taxon>
        <taxon>Streptosporangiales</taxon>
        <taxon>Nocardiopsidaceae</taxon>
        <taxon>Nocardiopsis</taxon>
    </lineage>
</organism>
<dbReference type="InterPro" id="IPR036249">
    <property type="entry name" value="Thioredoxin-like_sf"/>
</dbReference>
<accession>A0ABU7K3Q6</accession>